<gene>
    <name evidence="2" type="ORF">QIS96_33785</name>
</gene>
<evidence type="ECO:0000313" key="3">
    <source>
        <dbReference type="Proteomes" id="UP001223978"/>
    </source>
</evidence>
<accession>A0ABT6SKQ9</accession>
<dbReference type="RefSeq" id="WP_282546656.1">
    <property type="nucleotide sequence ID" value="NZ_JASCIQ010000052.1"/>
</dbReference>
<evidence type="ECO:0000313" key="2">
    <source>
        <dbReference type="EMBL" id="MDI3408775.1"/>
    </source>
</evidence>
<protein>
    <submittedName>
        <fullName evidence="2">Uncharacterized protein</fullName>
    </submittedName>
</protein>
<keyword evidence="3" id="KW-1185">Reference proteome</keyword>
<reference evidence="2 3" key="1">
    <citation type="submission" date="2023-05" db="EMBL/GenBank/DDBJ databases">
        <title>Draft genome sequence of Streptomyces sp. B-S-A6 isolated from a cave soil in Thailand.</title>
        <authorList>
            <person name="Chamroensaksri N."/>
            <person name="Muangham S."/>
        </authorList>
    </citation>
    <scope>NUCLEOTIDE SEQUENCE [LARGE SCALE GENOMIC DNA]</scope>
    <source>
        <strain evidence="2 3">B-S-A6</strain>
    </source>
</reference>
<name>A0ABT6SKQ9_9ACTN</name>
<feature type="region of interest" description="Disordered" evidence="1">
    <location>
        <begin position="33"/>
        <end position="54"/>
    </location>
</feature>
<organism evidence="2 3">
    <name type="scientific">Streptomyces cavernicola</name>
    <dbReference type="NCBI Taxonomy" id="3043613"/>
    <lineage>
        <taxon>Bacteria</taxon>
        <taxon>Bacillati</taxon>
        <taxon>Actinomycetota</taxon>
        <taxon>Actinomycetes</taxon>
        <taxon>Kitasatosporales</taxon>
        <taxon>Streptomycetaceae</taxon>
        <taxon>Streptomyces</taxon>
    </lineage>
</organism>
<sequence>MCTAPAETRTGLLAFSLHYPHHHELEVHTLDGRGLLPRREPPPWANPNIDPSGL</sequence>
<proteinExistence type="predicted"/>
<dbReference type="Proteomes" id="UP001223978">
    <property type="component" value="Unassembled WGS sequence"/>
</dbReference>
<dbReference type="EMBL" id="JASCIQ010000052">
    <property type="protein sequence ID" value="MDI3408775.1"/>
    <property type="molecule type" value="Genomic_DNA"/>
</dbReference>
<comment type="caution">
    <text evidence="2">The sequence shown here is derived from an EMBL/GenBank/DDBJ whole genome shotgun (WGS) entry which is preliminary data.</text>
</comment>
<evidence type="ECO:0000256" key="1">
    <source>
        <dbReference type="SAM" id="MobiDB-lite"/>
    </source>
</evidence>